<evidence type="ECO:0000313" key="4">
    <source>
        <dbReference type="Proteomes" id="UP000636800"/>
    </source>
</evidence>
<gene>
    <name evidence="3" type="ORF">HPP92_013767</name>
    <name evidence="2" type="ORF">HPP92_026489</name>
</gene>
<dbReference type="Proteomes" id="UP000636800">
    <property type="component" value="Unassembled WGS sequence"/>
</dbReference>
<accession>A0A835PH74</accession>
<protein>
    <submittedName>
        <fullName evidence="2">Uncharacterized protein</fullName>
    </submittedName>
</protein>
<feature type="region of interest" description="Disordered" evidence="1">
    <location>
        <begin position="79"/>
        <end position="140"/>
    </location>
</feature>
<proteinExistence type="predicted"/>
<evidence type="ECO:0000256" key="1">
    <source>
        <dbReference type="SAM" id="MobiDB-lite"/>
    </source>
</evidence>
<dbReference type="EMBL" id="JADCNL010000062">
    <property type="protein sequence ID" value="KAG0451368.1"/>
    <property type="molecule type" value="Genomic_DNA"/>
</dbReference>
<reference evidence="4 5" key="1">
    <citation type="journal article" date="2020" name="Nat. Food">
        <title>A phased Vanilla planifolia genome enables genetic improvement of flavour and production.</title>
        <authorList>
            <person name="Hasing T."/>
            <person name="Tang H."/>
            <person name="Brym M."/>
            <person name="Khazi F."/>
            <person name="Huang T."/>
            <person name="Chambers A.H."/>
        </authorList>
    </citation>
    <scope>NUCLEOTIDE SEQUENCE [LARGE SCALE GENOMIC DNA]</scope>
    <source>
        <tissue evidence="2">Leaf</tissue>
    </source>
</reference>
<dbReference type="EMBL" id="JADCNM010000006">
    <property type="protein sequence ID" value="KAG0479048.1"/>
    <property type="molecule type" value="Genomic_DNA"/>
</dbReference>
<keyword evidence="4" id="KW-1185">Reference proteome</keyword>
<name>A0A835PH74_VANPL</name>
<sequence length="179" mass="19647">MEKTLHDPLELDMEEWENLPDNTFLDLGLKEVKNLLSKEIIFANYFREEPELIPKAELSEERISNVFHELESTDIVASSPETGTVVILEPQQDSTGKEEESSKARRRRRGRRSQSGKDLASPSAGGVSRQSGLCAPLEWQPPPPSVSYYSAGNGISSCRVAITTILKSSVSGSSPTGRG</sequence>
<organism evidence="2 4">
    <name type="scientific">Vanilla planifolia</name>
    <name type="common">Vanilla</name>
    <dbReference type="NCBI Taxonomy" id="51239"/>
    <lineage>
        <taxon>Eukaryota</taxon>
        <taxon>Viridiplantae</taxon>
        <taxon>Streptophyta</taxon>
        <taxon>Embryophyta</taxon>
        <taxon>Tracheophyta</taxon>
        <taxon>Spermatophyta</taxon>
        <taxon>Magnoliopsida</taxon>
        <taxon>Liliopsida</taxon>
        <taxon>Asparagales</taxon>
        <taxon>Orchidaceae</taxon>
        <taxon>Vanilloideae</taxon>
        <taxon>Vanilleae</taxon>
        <taxon>Vanilla</taxon>
    </lineage>
</organism>
<dbReference type="Proteomes" id="UP000639772">
    <property type="component" value="Chromosome 6"/>
</dbReference>
<evidence type="ECO:0000313" key="5">
    <source>
        <dbReference type="Proteomes" id="UP000639772"/>
    </source>
</evidence>
<evidence type="ECO:0000313" key="2">
    <source>
        <dbReference type="EMBL" id="KAG0451368.1"/>
    </source>
</evidence>
<evidence type="ECO:0000313" key="3">
    <source>
        <dbReference type="EMBL" id="KAG0479048.1"/>
    </source>
</evidence>
<feature type="compositionally biased region" description="Basic residues" evidence="1">
    <location>
        <begin position="104"/>
        <end position="114"/>
    </location>
</feature>
<dbReference type="AlphaFoldDB" id="A0A835PH74"/>
<comment type="caution">
    <text evidence="2">The sequence shown here is derived from an EMBL/GenBank/DDBJ whole genome shotgun (WGS) entry which is preliminary data.</text>
</comment>
<dbReference type="OrthoDB" id="766965at2759"/>